<name>A0A7R9EU64_9NEOP</name>
<dbReference type="AlphaFoldDB" id="A0A7R9EU64"/>
<gene>
    <name evidence="1" type="ORF">TBIB3V08_LOCUS3429</name>
</gene>
<dbReference type="EMBL" id="OD565134">
    <property type="protein sequence ID" value="CAD7440950.1"/>
    <property type="molecule type" value="Genomic_DNA"/>
</dbReference>
<accession>A0A7R9EU64</accession>
<sequence length="237" mass="26627">MYPICLKGQLKTILKNLGTPDRGSNHNLPVINSIIYCDGDPLYNVDTEAGKWTSVSGQACPGVIYCDREWAGVSSEWASVSSEWASVSSEWAGVSSVWLTEDAELLFTVMFSDEANFYVSDEVNRQNMRYLSQQNTNWFMDSKQQGTERIMSVVVCYQRTFLPPASLTYTFTLVDGPKRNDVAIRELITARELIAQPVFRQSIVGALLWNDVAIVVLEVLNDELSVVVTPIMRHEEV</sequence>
<proteinExistence type="predicted"/>
<evidence type="ECO:0000313" key="1">
    <source>
        <dbReference type="EMBL" id="CAD7440950.1"/>
    </source>
</evidence>
<protein>
    <submittedName>
        <fullName evidence="1">Uncharacterized protein</fullName>
    </submittedName>
</protein>
<reference evidence="1" key="1">
    <citation type="submission" date="2020-11" db="EMBL/GenBank/DDBJ databases">
        <authorList>
            <person name="Tran Van P."/>
        </authorList>
    </citation>
    <scope>NUCLEOTIDE SEQUENCE</scope>
</reference>
<organism evidence="1">
    <name type="scientific">Timema bartmani</name>
    <dbReference type="NCBI Taxonomy" id="61472"/>
    <lineage>
        <taxon>Eukaryota</taxon>
        <taxon>Metazoa</taxon>
        <taxon>Ecdysozoa</taxon>
        <taxon>Arthropoda</taxon>
        <taxon>Hexapoda</taxon>
        <taxon>Insecta</taxon>
        <taxon>Pterygota</taxon>
        <taxon>Neoptera</taxon>
        <taxon>Polyneoptera</taxon>
        <taxon>Phasmatodea</taxon>
        <taxon>Timematodea</taxon>
        <taxon>Timematoidea</taxon>
        <taxon>Timematidae</taxon>
        <taxon>Timema</taxon>
    </lineage>
</organism>